<accession>A0A419EPW5</accession>
<sequence>MKYGRIAGNKSINETIYRCFECICEEDARKFVKKLGEQPHYGPQVMHTFRELILGAYLASSGLNVRYDYPVDSSTPDWCILDEISKLRGIVELTNLHTKQSIENEIKQAFQAKDSWADWMPLNDNRLYQSIWNKAQVYKSLVERHCVPYVIAVFGDFFAAVDIDELHPCLNDSGTGLFGLYPTISGVLFFEEEAGRYHFKYFPNSHAIMEIQLAEGAFP</sequence>
<evidence type="ECO:0000313" key="2">
    <source>
        <dbReference type="Proteomes" id="UP000285961"/>
    </source>
</evidence>
<name>A0A419EPW5_9BACT</name>
<protein>
    <submittedName>
        <fullName evidence="1">Uncharacterized protein</fullName>
    </submittedName>
</protein>
<dbReference type="AlphaFoldDB" id="A0A419EPW5"/>
<organism evidence="1 2">
    <name type="scientific">Candidatus Abyssobacteria bacterium SURF_17</name>
    <dbReference type="NCBI Taxonomy" id="2093361"/>
    <lineage>
        <taxon>Bacteria</taxon>
        <taxon>Pseudomonadati</taxon>
        <taxon>Candidatus Hydrogenedentota</taxon>
        <taxon>Candidatus Abyssobacteria</taxon>
    </lineage>
</organism>
<comment type="caution">
    <text evidence="1">The sequence shown here is derived from an EMBL/GenBank/DDBJ whole genome shotgun (WGS) entry which is preliminary data.</text>
</comment>
<gene>
    <name evidence="1" type="ORF">C4532_18465</name>
</gene>
<dbReference type="Proteomes" id="UP000285961">
    <property type="component" value="Unassembled WGS sequence"/>
</dbReference>
<evidence type="ECO:0000313" key="1">
    <source>
        <dbReference type="EMBL" id="RJP65042.1"/>
    </source>
</evidence>
<reference evidence="1 2" key="1">
    <citation type="journal article" date="2017" name="ISME J.">
        <title>Energy and carbon metabolisms in a deep terrestrial subsurface fluid microbial community.</title>
        <authorList>
            <person name="Momper L."/>
            <person name="Jungbluth S.P."/>
            <person name="Lee M.D."/>
            <person name="Amend J.P."/>
        </authorList>
    </citation>
    <scope>NUCLEOTIDE SEQUENCE [LARGE SCALE GENOMIC DNA]</scope>
    <source>
        <strain evidence="1">SURF_17</strain>
    </source>
</reference>
<proteinExistence type="predicted"/>
<dbReference type="EMBL" id="QZKI01000131">
    <property type="protein sequence ID" value="RJP65042.1"/>
    <property type="molecule type" value="Genomic_DNA"/>
</dbReference>